<organism evidence="14">
    <name type="scientific">marine sediment metagenome</name>
    <dbReference type="NCBI Taxonomy" id="412755"/>
    <lineage>
        <taxon>unclassified sequences</taxon>
        <taxon>metagenomes</taxon>
        <taxon>ecological metagenomes</taxon>
    </lineage>
</organism>
<comment type="cofactor">
    <cofactor evidence="11">
        <name>[2Fe-2S] cluster</name>
        <dbReference type="ChEBI" id="CHEBI:190135"/>
    </cofactor>
</comment>
<dbReference type="InterPro" id="IPR036010">
    <property type="entry name" value="2Fe-2S_ferredoxin-like_sf"/>
</dbReference>
<dbReference type="GO" id="GO:0051539">
    <property type="term" value="F:4 iron, 4 sulfur cluster binding"/>
    <property type="evidence" value="ECO:0007669"/>
    <property type="project" value="UniProtKB-KW"/>
</dbReference>
<keyword evidence="8" id="KW-0560">Oxidoreductase</keyword>
<dbReference type="InterPro" id="IPR025192">
    <property type="entry name" value="Succ_DH/fum_Rdtase_N"/>
</dbReference>
<dbReference type="CDD" id="cd00207">
    <property type="entry name" value="fer2"/>
    <property type="match status" value="1"/>
</dbReference>
<dbReference type="PANTHER" id="PTHR11921">
    <property type="entry name" value="SUCCINATE DEHYDROGENASE IRON-SULFUR PROTEIN"/>
    <property type="match status" value="1"/>
</dbReference>
<dbReference type="Gene3D" id="3.10.20.30">
    <property type="match status" value="1"/>
</dbReference>
<dbReference type="GO" id="GO:0009055">
    <property type="term" value="F:electron transfer activity"/>
    <property type="evidence" value="ECO:0007669"/>
    <property type="project" value="InterPro"/>
</dbReference>
<comment type="caution">
    <text evidence="14">The sequence shown here is derived from an EMBL/GenBank/DDBJ whole genome shotgun (WGS) entry which is preliminary data.</text>
</comment>
<evidence type="ECO:0000256" key="9">
    <source>
        <dbReference type="ARBA" id="ARBA00023004"/>
    </source>
</evidence>
<comment type="similarity">
    <text evidence="4">Belongs to the succinate dehydrogenase/fumarate reductase iron-sulfur protein family.</text>
</comment>
<evidence type="ECO:0000256" key="8">
    <source>
        <dbReference type="ARBA" id="ARBA00023002"/>
    </source>
</evidence>
<keyword evidence="7" id="KW-0479">Metal-binding</keyword>
<evidence type="ECO:0000256" key="1">
    <source>
        <dbReference type="ARBA" id="ARBA00001927"/>
    </source>
</evidence>
<dbReference type="GO" id="GO:0051537">
    <property type="term" value="F:2 iron, 2 sulfur cluster binding"/>
    <property type="evidence" value="ECO:0007669"/>
    <property type="project" value="UniProtKB-KW"/>
</dbReference>
<dbReference type="Gene3D" id="1.10.1060.10">
    <property type="entry name" value="Alpha-helical ferredoxin"/>
    <property type="match status" value="1"/>
</dbReference>
<dbReference type="InterPro" id="IPR001041">
    <property type="entry name" value="2Fe-2S_ferredoxin-type"/>
</dbReference>
<protein>
    <recommendedName>
        <fullName evidence="15">2Fe-2S ferredoxin-type domain-containing protein</fullName>
    </recommendedName>
</protein>
<feature type="non-terminal residue" evidence="14">
    <location>
        <position position="1"/>
    </location>
</feature>
<feature type="domain" description="Succinate dehydogenase/fumarate reductase N-terminal" evidence="12">
    <location>
        <begin position="16"/>
        <end position="122"/>
    </location>
</feature>
<evidence type="ECO:0000256" key="6">
    <source>
        <dbReference type="ARBA" id="ARBA00022714"/>
    </source>
</evidence>
<gene>
    <name evidence="14" type="ORF">S01H4_33245</name>
</gene>
<evidence type="ECO:0008006" key="15">
    <source>
        <dbReference type="Google" id="ProtNLM"/>
    </source>
</evidence>
<evidence type="ECO:0000256" key="11">
    <source>
        <dbReference type="ARBA" id="ARBA00034078"/>
    </source>
</evidence>
<dbReference type="Pfam" id="PF13085">
    <property type="entry name" value="Fer2_3"/>
    <property type="match status" value="1"/>
</dbReference>
<dbReference type="AlphaFoldDB" id="X1B1H3"/>
<dbReference type="NCBIfam" id="TIGR00384">
    <property type="entry name" value="dhsB"/>
    <property type="match status" value="1"/>
</dbReference>
<evidence type="ECO:0000256" key="2">
    <source>
        <dbReference type="ARBA" id="ARBA00001966"/>
    </source>
</evidence>
<dbReference type="Pfam" id="PF13183">
    <property type="entry name" value="Fer4_8"/>
    <property type="match status" value="1"/>
</dbReference>
<dbReference type="GO" id="GO:0016491">
    <property type="term" value="F:oxidoreductase activity"/>
    <property type="evidence" value="ECO:0007669"/>
    <property type="project" value="UniProtKB-KW"/>
</dbReference>
<feature type="domain" description="4Fe-4S ferredoxin-type" evidence="13">
    <location>
        <begin position="158"/>
        <end position="229"/>
    </location>
</feature>
<dbReference type="SUPFAM" id="SSF54292">
    <property type="entry name" value="2Fe-2S ferredoxin-like"/>
    <property type="match status" value="1"/>
</dbReference>
<sequence length="249" mass="28044">TLDKGKNMAETYQIILKIVRYDPDAKSSWTQEYRLKAGRILRFVDLFRKINYELDSTLAWNSSCEHGQCGTCAVKVNGKPLLACELLVENAIEYFNTATFTVEPLEVAPIVRDLVADIEKAYENVNRVKPYIIQATPPPLEGKVYPITPHELEHYVKATRCINCFCCASACISSHQAFLGPNAMLAGIIRVMDPREQEKSQRLKVIYGDQGVNRCHSSQACSFVCPKEIDVAHFIALAKEGRFTPKIEK</sequence>
<dbReference type="InterPro" id="IPR006058">
    <property type="entry name" value="2Fe2S_fd_BS"/>
</dbReference>
<evidence type="ECO:0000259" key="12">
    <source>
        <dbReference type="Pfam" id="PF13085"/>
    </source>
</evidence>
<evidence type="ECO:0000259" key="13">
    <source>
        <dbReference type="Pfam" id="PF13183"/>
    </source>
</evidence>
<evidence type="ECO:0000256" key="4">
    <source>
        <dbReference type="ARBA" id="ARBA00009433"/>
    </source>
</evidence>
<proteinExistence type="inferred from homology"/>
<dbReference type="PANTHER" id="PTHR11921:SF29">
    <property type="entry name" value="SUCCINATE DEHYDROGENASE [UBIQUINONE] IRON-SULFUR SUBUNIT, MITOCHONDRIAL"/>
    <property type="match status" value="1"/>
</dbReference>
<keyword evidence="6" id="KW-0001">2Fe-2S</keyword>
<dbReference type="InterPro" id="IPR004489">
    <property type="entry name" value="Succ_DH/fum_Rdtase_Fe-S"/>
</dbReference>
<dbReference type="GO" id="GO:0006099">
    <property type="term" value="P:tricarboxylic acid cycle"/>
    <property type="evidence" value="ECO:0007669"/>
    <property type="project" value="InterPro"/>
</dbReference>
<dbReference type="GO" id="GO:0022904">
    <property type="term" value="P:respiratory electron transport chain"/>
    <property type="evidence" value="ECO:0007669"/>
    <property type="project" value="TreeGrafter"/>
</dbReference>
<keyword evidence="9" id="KW-0408">Iron</keyword>
<accession>X1B1H3</accession>
<dbReference type="InterPro" id="IPR009051">
    <property type="entry name" value="Helical_ferredxn"/>
</dbReference>
<comment type="cofactor">
    <cofactor evidence="2">
        <name>[4Fe-4S] cluster</name>
        <dbReference type="ChEBI" id="CHEBI:49883"/>
    </cofactor>
</comment>
<evidence type="ECO:0000256" key="7">
    <source>
        <dbReference type="ARBA" id="ARBA00022723"/>
    </source>
</evidence>
<dbReference type="InterPro" id="IPR012675">
    <property type="entry name" value="Beta-grasp_dom_sf"/>
</dbReference>
<comment type="cofactor">
    <cofactor evidence="1">
        <name>[3Fe-4S] cluster</name>
        <dbReference type="ChEBI" id="CHEBI:21137"/>
    </cofactor>
</comment>
<dbReference type="SUPFAM" id="SSF46548">
    <property type="entry name" value="alpha-helical ferredoxin"/>
    <property type="match status" value="1"/>
</dbReference>
<dbReference type="PROSITE" id="PS00197">
    <property type="entry name" value="2FE2S_FER_1"/>
    <property type="match status" value="1"/>
</dbReference>
<dbReference type="GO" id="GO:0046872">
    <property type="term" value="F:metal ion binding"/>
    <property type="evidence" value="ECO:0007669"/>
    <property type="project" value="UniProtKB-KW"/>
</dbReference>
<evidence type="ECO:0000256" key="10">
    <source>
        <dbReference type="ARBA" id="ARBA00023014"/>
    </source>
</evidence>
<evidence type="ECO:0000256" key="3">
    <source>
        <dbReference type="ARBA" id="ARBA00005163"/>
    </source>
</evidence>
<evidence type="ECO:0000256" key="5">
    <source>
        <dbReference type="ARBA" id="ARBA00022485"/>
    </source>
</evidence>
<reference evidence="14" key="1">
    <citation type="journal article" date="2014" name="Front. Microbiol.">
        <title>High frequency of phylogenetically diverse reductive dehalogenase-homologous genes in deep subseafloor sedimentary metagenomes.</title>
        <authorList>
            <person name="Kawai M."/>
            <person name="Futagami T."/>
            <person name="Toyoda A."/>
            <person name="Takaki Y."/>
            <person name="Nishi S."/>
            <person name="Hori S."/>
            <person name="Arai W."/>
            <person name="Tsubouchi T."/>
            <person name="Morono Y."/>
            <person name="Uchiyama I."/>
            <person name="Ito T."/>
            <person name="Fujiyama A."/>
            <person name="Inagaki F."/>
            <person name="Takami H."/>
        </authorList>
    </citation>
    <scope>NUCLEOTIDE SEQUENCE</scope>
    <source>
        <strain evidence="14">Expedition CK06-06</strain>
    </source>
</reference>
<name>X1B1H3_9ZZZZ</name>
<dbReference type="EMBL" id="BART01017469">
    <property type="protein sequence ID" value="GAG78103.1"/>
    <property type="molecule type" value="Genomic_DNA"/>
</dbReference>
<keyword evidence="10" id="KW-0411">Iron-sulfur</keyword>
<comment type="pathway">
    <text evidence="3">Carbohydrate metabolism; tricarboxylic acid cycle.</text>
</comment>
<keyword evidence="5" id="KW-0004">4Fe-4S</keyword>
<dbReference type="InterPro" id="IPR050573">
    <property type="entry name" value="SDH/FRD_Iron-Sulfur"/>
</dbReference>
<evidence type="ECO:0000313" key="14">
    <source>
        <dbReference type="EMBL" id="GAG78103.1"/>
    </source>
</evidence>
<dbReference type="InterPro" id="IPR017896">
    <property type="entry name" value="4Fe4S_Fe-S-bd"/>
</dbReference>